<feature type="region of interest" description="Disordered" evidence="1">
    <location>
        <begin position="135"/>
        <end position="177"/>
    </location>
</feature>
<reference evidence="2" key="1">
    <citation type="submission" date="2018-02" db="EMBL/GenBank/DDBJ databases">
        <authorList>
            <person name="Cohen D.B."/>
            <person name="Kent A.D."/>
        </authorList>
    </citation>
    <scope>NUCLEOTIDE SEQUENCE</scope>
</reference>
<proteinExistence type="predicted"/>
<protein>
    <submittedName>
        <fullName evidence="2">Uncharacterized protein</fullName>
    </submittedName>
</protein>
<gene>
    <name evidence="2" type="ORF">FSB_LOCUS3490</name>
</gene>
<dbReference type="AlphaFoldDB" id="A0A2N9ELE0"/>
<evidence type="ECO:0000256" key="1">
    <source>
        <dbReference type="SAM" id="MobiDB-lite"/>
    </source>
</evidence>
<feature type="compositionally biased region" description="Basic and acidic residues" evidence="1">
    <location>
        <begin position="139"/>
        <end position="149"/>
    </location>
</feature>
<accession>A0A2N9ELE0</accession>
<sequence>MLDSSSFYQKSWISALCLRQTFGQQLHGPLDMAETHGDLEMGCELTTHTRFSPKRTQGVAPRPRPVRTLFPFIVEIIGVWFGGVDTLVHISKFIDSMGAYADNGDLCLPEFSKSLDDRAYTRFAQLLQKARKTALSVKPHVEKPREKKNQPQVLTVSTVNKKRKKSTEKTFEEPPPSVPCTTEEMIDILDKLVVDGKIKLLEAQKKKTEEDKKNPKFCRFLRYVHHSTADCWTLRRKFHERIRDGTLELPQA</sequence>
<dbReference type="EMBL" id="OIVN01000169">
    <property type="protein sequence ID" value="SPC75608.1"/>
    <property type="molecule type" value="Genomic_DNA"/>
</dbReference>
<evidence type="ECO:0000313" key="2">
    <source>
        <dbReference type="EMBL" id="SPC75608.1"/>
    </source>
</evidence>
<feature type="compositionally biased region" description="Polar residues" evidence="1">
    <location>
        <begin position="150"/>
        <end position="159"/>
    </location>
</feature>
<name>A0A2N9ELE0_FAGSY</name>
<organism evidence="2">
    <name type="scientific">Fagus sylvatica</name>
    <name type="common">Beechnut</name>
    <dbReference type="NCBI Taxonomy" id="28930"/>
    <lineage>
        <taxon>Eukaryota</taxon>
        <taxon>Viridiplantae</taxon>
        <taxon>Streptophyta</taxon>
        <taxon>Embryophyta</taxon>
        <taxon>Tracheophyta</taxon>
        <taxon>Spermatophyta</taxon>
        <taxon>Magnoliopsida</taxon>
        <taxon>eudicotyledons</taxon>
        <taxon>Gunneridae</taxon>
        <taxon>Pentapetalae</taxon>
        <taxon>rosids</taxon>
        <taxon>fabids</taxon>
        <taxon>Fagales</taxon>
        <taxon>Fagaceae</taxon>
        <taxon>Fagus</taxon>
    </lineage>
</organism>